<name>A0ABM1S2Y7_LIMPO</name>
<keyword evidence="3" id="KW-1185">Reference proteome</keyword>
<evidence type="ECO:0000313" key="3">
    <source>
        <dbReference type="Proteomes" id="UP000694941"/>
    </source>
</evidence>
<dbReference type="PROSITE" id="PS50940">
    <property type="entry name" value="CHIT_BIND_II"/>
    <property type="match status" value="1"/>
</dbReference>
<dbReference type="RefSeq" id="XP_022237991.1">
    <property type="nucleotide sequence ID" value="XM_022382283.1"/>
</dbReference>
<dbReference type="PANTHER" id="PTHR22933">
    <property type="entry name" value="FI18007P1-RELATED"/>
    <property type="match status" value="1"/>
</dbReference>
<dbReference type="Gene3D" id="2.170.140.10">
    <property type="entry name" value="Chitin binding domain"/>
    <property type="match status" value="1"/>
</dbReference>
<feature type="chain" id="PRO_5045023117" evidence="1">
    <location>
        <begin position="22"/>
        <end position="103"/>
    </location>
</feature>
<reference evidence="4 5" key="1">
    <citation type="submission" date="2025-05" db="UniProtKB">
        <authorList>
            <consortium name="RefSeq"/>
        </authorList>
    </citation>
    <scope>IDENTIFICATION</scope>
    <source>
        <tissue evidence="4 5">Muscle</tissue>
    </source>
</reference>
<sequence>MKLQSVVLIPGILVVASVIQGQYIKGNQNPLPHPTYENIPVTKFSCDGRWGYFADPETGCQTFHLCQGSNKIYASFLCVNTTLFQQNPPQRCDYWYRVDCSIP</sequence>
<feature type="signal peptide" evidence="1">
    <location>
        <begin position="1"/>
        <end position="21"/>
    </location>
</feature>
<proteinExistence type="predicted"/>
<dbReference type="GeneID" id="106478654"/>
<evidence type="ECO:0000256" key="1">
    <source>
        <dbReference type="SAM" id="SignalP"/>
    </source>
</evidence>
<dbReference type="Pfam" id="PF01607">
    <property type="entry name" value="CBM_14"/>
    <property type="match status" value="1"/>
</dbReference>
<keyword evidence="1" id="KW-0732">Signal</keyword>
<dbReference type="Proteomes" id="UP000694941">
    <property type="component" value="Unplaced"/>
</dbReference>
<organism evidence="3 5">
    <name type="scientific">Limulus polyphemus</name>
    <name type="common">Atlantic horseshoe crab</name>
    <dbReference type="NCBI Taxonomy" id="6850"/>
    <lineage>
        <taxon>Eukaryota</taxon>
        <taxon>Metazoa</taxon>
        <taxon>Ecdysozoa</taxon>
        <taxon>Arthropoda</taxon>
        <taxon>Chelicerata</taxon>
        <taxon>Merostomata</taxon>
        <taxon>Xiphosura</taxon>
        <taxon>Limulidae</taxon>
        <taxon>Limulus</taxon>
    </lineage>
</organism>
<dbReference type="InterPro" id="IPR052976">
    <property type="entry name" value="Scoloptoxin-like"/>
</dbReference>
<dbReference type="SUPFAM" id="SSF57625">
    <property type="entry name" value="Invertebrate chitin-binding proteins"/>
    <property type="match status" value="1"/>
</dbReference>
<dbReference type="RefSeq" id="XP_022237992.1">
    <property type="nucleotide sequence ID" value="XM_022382284.1"/>
</dbReference>
<evidence type="ECO:0000313" key="4">
    <source>
        <dbReference type="RefSeq" id="XP_022237991.1"/>
    </source>
</evidence>
<feature type="domain" description="Chitin-binding type-2" evidence="2">
    <location>
        <begin position="43"/>
        <end position="102"/>
    </location>
</feature>
<evidence type="ECO:0000313" key="5">
    <source>
        <dbReference type="RefSeq" id="XP_022237992.1"/>
    </source>
</evidence>
<dbReference type="PANTHER" id="PTHR22933:SF44">
    <property type="entry name" value="RE15157P"/>
    <property type="match status" value="1"/>
</dbReference>
<protein>
    <submittedName>
        <fullName evidence="4 5">Uncharacterized protein LOC106478654</fullName>
    </submittedName>
</protein>
<dbReference type="InterPro" id="IPR002557">
    <property type="entry name" value="Chitin-bd_dom"/>
</dbReference>
<gene>
    <name evidence="4 5" type="primary">LOC106478654</name>
</gene>
<evidence type="ECO:0000259" key="2">
    <source>
        <dbReference type="PROSITE" id="PS50940"/>
    </source>
</evidence>
<accession>A0ABM1S2Y7</accession>
<dbReference type="InterPro" id="IPR036508">
    <property type="entry name" value="Chitin-bd_dom_sf"/>
</dbReference>